<proteinExistence type="inferred from homology"/>
<gene>
    <name evidence="2" type="ORF">COW38_03780</name>
</gene>
<comment type="similarity">
    <text evidence="1">Belongs to the GTP cyclohydrolase I type 2/NIF3 family.</text>
</comment>
<evidence type="ECO:0000256" key="1">
    <source>
        <dbReference type="ARBA" id="ARBA00006964"/>
    </source>
</evidence>
<dbReference type="EMBL" id="PFFO01000165">
    <property type="protein sequence ID" value="PIW06971.1"/>
    <property type="molecule type" value="Genomic_DNA"/>
</dbReference>
<feature type="non-terminal residue" evidence="2">
    <location>
        <position position="1"/>
    </location>
</feature>
<reference evidence="3" key="1">
    <citation type="submission" date="2017-09" db="EMBL/GenBank/DDBJ databases">
        <title>Depth-based differentiation of microbial function through sediment-hosted aquifers and enrichment of novel symbionts in the deep terrestrial subsurface.</title>
        <authorList>
            <person name="Probst A.J."/>
            <person name="Ladd B."/>
            <person name="Jarett J.K."/>
            <person name="Geller-Mcgrath D.E."/>
            <person name="Sieber C.M.K."/>
            <person name="Emerson J.B."/>
            <person name="Anantharaman K."/>
            <person name="Thomas B.C."/>
            <person name="Malmstrom R."/>
            <person name="Stieglmeier M."/>
            <person name="Klingl A."/>
            <person name="Woyke T."/>
            <person name="Ryan C.M."/>
            <person name="Banfield J.F."/>
        </authorList>
    </citation>
    <scope>NUCLEOTIDE SEQUENCE [LARGE SCALE GENOMIC DNA]</scope>
</reference>
<sequence>AEGSPALAKEAGFNIFVAGHYATEVFGVQELGKKIKEKFGDKLEVEFIDIPNIL</sequence>
<comment type="caution">
    <text evidence="2">The sequence shown here is derived from an EMBL/GenBank/DDBJ whole genome shotgun (WGS) entry which is preliminary data.</text>
</comment>
<name>A0A2M7FMP0_9BACT</name>
<organism evidence="2 3">
    <name type="scientific">Candidatus Collierbacteria bacterium CG17_big_fil_post_rev_8_21_14_2_50_45_7</name>
    <dbReference type="NCBI Taxonomy" id="1974536"/>
    <lineage>
        <taxon>Bacteria</taxon>
        <taxon>Candidatus Collieribacteriota</taxon>
    </lineage>
</organism>
<dbReference type="Pfam" id="PF01784">
    <property type="entry name" value="DUF34_NIF3"/>
    <property type="match status" value="1"/>
</dbReference>
<evidence type="ECO:0000313" key="3">
    <source>
        <dbReference type="Proteomes" id="UP000230556"/>
    </source>
</evidence>
<dbReference type="AlphaFoldDB" id="A0A2M7FMP0"/>
<dbReference type="InterPro" id="IPR002678">
    <property type="entry name" value="DUF34/NIF3"/>
</dbReference>
<dbReference type="Proteomes" id="UP000230556">
    <property type="component" value="Unassembled WGS sequence"/>
</dbReference>
<evidence type="ECO:0000313" key="2">
    <source>
        <dbReference type="EMBL" id="PIW06971.1"/>
    </source>
</evidence>
<dbReference type="InterPro" id="IPR036069">
    <property type="entry name" value="DUF34/NIF3_sf"/>
</dbReference>
<protein>
    <submittedName>
        <fullName evidence="2">Nif3-like dinuclear metal center protein</fullName>
    </submittedName>
</protein>
<accession>A0A2M7FMP0</accession>
<dbReference type="SUPFAM" id="SSF102705">
    <property type="entry name" value="NIF3 (NGG1p interacting factor 3)-like"/>
    <property type="match status" value="1"/>
</dbReference>